<dbReference type="SUPFAM" id="SSF51306">
    <property type="entry name" value="LexA/Signal peptidase"/>
    <property type="match status" value="1"/>
</dbReference>
<sequence>MSAALSQTKSNQATRLAELRRQSGMSQREVADNINKLGVKISYPRIGAYEADKDIQIKMPVLKALAKVYKTTIEFIERGDTTPPKPTGANIEVQPLATGGEGGRILGSLPFMEYVNLPFIPYTAFGTFAENCRDPNYEEFRFVPVLKRPGLDYDNAVVIEVRGNSMAPRYPDQSCHVARPVSDGNWQYATGVHGLSLRNHMFLIKRIVGNKEGTITLSSDATNEQMEITLGDINCMWKVGEAAYMPSED</sequence>
<dbReference type="Pfam" id="PF01381">
    <property type="entry name" value="HTH_3"/>
    <property type="match status" value="1"/>
</dbReference>
<dbReference type="EMBL" id="JAJADQ010000012">
    <property type="protein sequence ID" value="MCB2379835.1"/>
    <property type="molecule type" value="Genomic_DNA"/>
</dbReference>
<keyword evidence="4" id="KW-1185">Reference proteome</keyword>
<feature type="domain" description="HTH cro/C1-type" evidence="2">
    <location>
        <begin position="16"/>
        <end position="76"/>
    </location>
</feature>
<reference evidence="3" key="1">
    <citation type="submission" date="2021-10" db="EMBL/GenBank/DDBJ databases">
        <authorList>
            <person name="Dean J.D."/>
            <person name="Kim M.K."/>
            <person name="Newey C.N."/>
            <person name="Stoker T.S."/>
            <person name="Thompson D.W."/>
            <person name="Grose J.H."/>
        </authorList>
    </citation>
    <scope>NUCLEOTIDE SEQUENCE</scope>
    <source>
        <strain evidence="3">BT635</strain>
    </source>
</reference>
<dbReference type="RefSeq" id="WP_226189291.1">
    <property type="nucleotide sequence ID" value="NZ_JAJADQ010000012.1"/>
</dbReference>
<organism evidence="3 4">
    <name type="scientific">Hymenobacter nitidus</name>
    <dbReference type="NCBI Taxonomy" id="2880929"/>
    <lineage>
        <taxon>Bacteria</taxon>
        <taxon>Pseudomonadati</taxon>
        <taxon>Bacteroidota</taxon>
        <taxon>Cytophagia</taxon>
        <taxon>Cytophagales</taxon>
        <taxon>Hymenobacteraceae</taxon>
        <taxon>Hymenobacter</taxon>
    </lineage>
</organism>
<dbReference type="Gene3D" id="2.10.109.10">
    <property type="entry name" value="Umud Fragment, subunit A"/>
    <property type="match status" value="1"/>
</dbReference>
<evidence type="ECO:0000256" key="1">
    <source>
        <dbReference type="SAM" id="MobiDB-lite"/>
    </source>
</evidence>
<dbReference type="InterPro" id="IPR010982">
    <property type="entry name" value="Lambda_DNA-bd_dom_sf"/>
</dbReference>
<dbReference type="SMART" id="SM00530">
    <property type="entry name" value="HTH_XRE"/>
    <property type="match status" value="1"/>
</dbReference>
<dbReference type="Proteomes" id="UP001165297">
    <property type="component" value="Unassembled WGS sequence"/>
</dbReference>
<comment type="caution">
    <text evidence="3">The sequence shown here is derived from an EMBL/GenBank/DDBJ whole genome shotgun (WGS) entry which is preliminary data.</text>
</comment>
<dbReference type="CDD" id="cd00093">
    <property type="entry name" value="HTH_XRE"/>
    <property type="match status" value="1"/>
</dbReference>
<proteinExistence type="predicted"/>
<dbReference type="Gene3D" id="1.10.260.40">
    <property type="entry name" value="lambda repressor-like DNA-binding domains"/>
    <property type="match status" value="1"/>
</dbReference>
<evidence type="ECO:0000259" key="2">
    <source>
        <dbReference type="PROSITE" id="PS50943"/>
    </source>
</evidence>
<evidence type="ECO:0000313" key="3">
    <source>
        <dbReference type="EMBL" id="MCB2379835.1"/>
    </source>
</evidence>
<dbReference type="InterPro" id="IPR036286">
    <property type="entry name" value="LexA/Signal_pep-like_sf"/>
</dbReference>
<dbReference type="SUPFAM" id="SSF47413">
    <property type="entry name" value="lambda repressor-like DNA-binding domains"/>
    <property type="match status" value="1"/>
</dbReference>
<dbReference type="InterPro" id="IPR001387">
    <property type="entry name" value="Cro/C1-type_HTH"/>
</dbReference>
<feature type="compositionally biased region" description="Polar residues" evidence="1">
    <location>
        <begin position="1"/>
        <end position="14"/>
    </location>
</feature>
<accession>A0ABS8AKR5</accession>
<name>A0ABS8AKR5_9BACT</name>
<protein>
    <submittedName>
        <fullName evidence="3">XRE family transcriptional regulator</fullName>
    </submittedName>
</protein>
<gene>
    <name evidence="3" type="ORF">LGH70_19720</name>
</gene>
<dbReference type="PROSITE" id="PS50943">
    <property type="entry name" value="HTH_CROC1"/>
    <property type="match status" value="1"/>
</dbReference>
<feature type="region of interest" description="Disordered" evidence="1">
    <location>
        <begin position="1"/>
        <end position="24"/>
    </location>
</feature>
<evidence type="ECO:0000313" key="4">
    <source>
        <dbReference type="Proteomes" id="UP001165297"/>
    </source>
</evidence>